<feature type="active site" description="Charge relay system" evidence="2">
    <location>
        <position position="270"/>
    </location>
</feature>
<dbReference type="Proteomes" id="UP000285961">
    <property type="component" value="Unassembled WGS sequence"/>
</dbReference>
<evidence type="ECO:0000256" key="1">
    <source>
        <dbReference type="ARBA" id="ARBA00010884"/>
    </source>
</evidence>
<dbReference type="PANTHER" id="PTHR10794">
    <property type="entry name" value="ABHYDROLASE DOMAIN-CONTAINING PROTEIN"/>
    <property type="match status" value="1"/>
</dbReference>
<dbReference type="Pfam" id="PF12146">
    <property type="entry name" value="Hydrolase_4"/>
    <property type="match status" value="1"/>
</dbReference>
<name>A0A419F6C3_9BACT</name>
<dbReference type="PANTHER" id="PTHR10794:SF63">
    <property type="entry name" value="ALPHA_BETA HYDROLASE 1, ISOFORM A"/>
    <property type="match status" value="1"/>
</dbReference>
<organism evidence="4 5">
    <name type="scientific">Candidatus Abyssobacteria bacterium SURF_17</name>
    <dbReference type="NCBI Taxonomy" id="2093361"/>
    <lineage>
        <taxon>Bacteria</taxon>
        <taxon>Pseudomonadati</taxon>
        <taxon>Candidatus Hydrogenedentota</taxon>
        <taxon>Candidatus Abyssobacteria</taxon>
    </lineage>
</organism>
<proteinExistence type="inferred from homology"/>
<feature type="active site" description="Charge relay system" evidence="2">
    <location>
        <position position="297"/>
    </location>
</feature>
<evidence type="ECO:0000313" key="4">
    <source>
        <dbReference type="EMBL" id="RJP73805.1"/>
    </source>
</evidence>
<protein>
    <submittedName>
        <fullName evidence="4">Alpha/beta fold hydrolase</fullName>
    </submittedName>
</protein>
<sequence length="326" mass="37024">MSITEEFHPTPALKHRFLQTFLGGSKLRKLGKNPMLSATQEMILETGDHVRLIGHYSAHPKARGLVILLNGWLGDSGSAYITSTGKYLYQNGYSVFRLNYRDHGDSQHLNEGPFYATLLDEVFECVSQAASIEKGRPVFLAGFSLGGNFALRIARQCATTHIENLKHIISISPVLDPDKSTDAADGDRIIRTYFLKKWRKSLLKKQSLFPEKYDFSRILNNNRIRIITEELIKRYGPYENARQYFQAYSVKSDALMTIPVPTTIITAEDDPIIPAGDFHRLELNHLTKLVIHQHGGHNGFIEGFRLNTWYERNMVALFNEIVGTNL</sequence>
<gene>
    <name evidence="4" type="ORF">C4532_03845</name>
</gene>
<evidence type="ECO:0000256" key="2">
    <source>
        <dbReference type="PIRSR" id="PIRSR005211-1"/>
    </source>
</evidence>
<feature type="active site" description="Charge relay system" evidence="2">
    <location>
        <position position="144"/>
    </location>
</feature>
<dbReference type="AlphaFoldDB" id="A0A419F6C3"/>
<comment type="similarity">
    <text evidence="1">Belongs to the AB hydrolase superfamily. AB hydrolase 4 family.</text>
</comment>
<comment type="caution">
    <text evidence="4">The sequence shown here is derived from an EMBL/GenBank/DDBJ whole genome shotgun (WGS) entry which is preliminary data.</text>
</comment>
<keyword evidence="4" id="KW-0378">Hydrolase</keyword>
<feature type="domain" description="Serine aminopeptidase S33" evidence="3">
    <location>
        <begin position="61"/>
        <end position="279"/>
    </location>
</feature>
<dbReference type="InterPro" id="IPR012020">
    <property type="entry name" value="ABHD4"/>
</dbReference>
<evidence type="ECO:0000313" key="5">
    <source>
        <dbReference type="Proteomes" id="UP000285961"/>
    </source>
</evidence>
<dbReference type="SUPFAM" id="SSF53474">
    <property type="entry name" value="alpha/beta-Hydrolases"/>
    <property type="match status" value="1"/>
</dbReference>
<dbReference type="InterPro" id="IPR029058">
    <property type="entry name" value="AB_hydrolase_fold"/>
</dbReference>
<dbReference type="EMBL" id="QZKI01000023">
    <property type="protein sequence ID" value="RJP73805.1"/>
    <property type="molecule type" value="Genomic_DNA"/>
</dbReference>
<evidence type="ECO:0000259" key="3">
    <source>
        <dbReference type="Pfam" id="PF12146"/>
    </source>
</evidence>
<dbReference type="GO" id="GO:0047372">
    <property type="term" value="F:monoacylglycerol lipase activity"/>
    <property type="evidence" value="ECO:0007669"/>
    <property type="project" value="TreeGrafter"/>
</dbReference>
<dbReference type="PIRSF" id="PIRSF005211">
    <property type="entry name" value="Ab_hydro_YheT"/>
    <property type="match status" value="1"/>
</dbReference>
<dbReference type="Gene3D" id="3.40.50.1820">
    <property type="entry name" value="alpha/beta hydrolase"/>
    <property type="match status" value="1"/>
</dbReference>
<dbReference type="GO" id="GO:0034338">
    <property type="term" value="F:short-chain carboxylesterase activity"/>
    <property type="evidence" value="ECO:0007669"/>
    <property type="project" value="TreeGrafter"/>
</dbReference>
<reference evidence="4 5" key="1">
    <citation type="journal article" date="2017" name="ISME J.">
        <title>Energy and carbon metabolisms in a deep terrestrial subsurface fluid microbial community.</title>
        <authorList>
            <person name="Momper L."/>
            <person name="Jungbluth S.P."/>
            <person name="Lee M.D."/>
            <person name="Amend J.P."/>
        </authorList>
    </citation>
    <scope>NUCLEOTIDE SEQUENCE [LARGE SCALE GENOMIC DNA]</scope>
    <source>
        <strain evidence="4">SURF_17</strain>
    </source>
</reference>
<dbReference type="InterPro" id="IPR022742">
    <property type="entry name" value="Hydrolase_4"/>
</dbReference>
<accession>A0A419F6C3</accession>
<dbReference type="InterPro" id="IPR050960">
    <property type="entry name" value="AB_hydrolase_4_sf"/>
</dbReference>